<keyword evidence="2" id="KW-1185">Reference proteome</keyword>
<protein>
    <submittedName>
        <fullName evidence="1">Uncharacterized protein</fullName>
    </submittedName>
</protein>
<reference evidence="2" key="1">
    <citation type="journal article" date="2019" name="Int. J. Syst. Evol. Microbiol.">
        <title>The Global Catalogue of Microorganisms (GCM) 10K type strain sequencing project: providing services to taxonomists for standard genome sequencing and annotation.</title>
        <authorList>
            <consortium name="The Broad Institute Genomics Platform"/>
            <consortium name="The Broad Institute Genome Sequencing Center for Infectious Disease"/>
            <person name="Wu L."/>
            <person name="Ma J."/>
        </authorList>
    </citation>
    <scope>NUCLEOTIDE SEQUENCE [LARGE SCALE GENOMIC DNA]</scope>
    <source>
        <strain evidence="2">JCM 15900</strain>
    </source>
</reference>
<name>A0ABP5IDQ1_9MICO</name>
<accession>A0ABP5IDQ1</accession>
<proteinExistence type="predicted"/>
<dbReference type="Proteomes" id="UP001500984">
    <property type="component" value="Unassembled WGS sequence"/>
</dbReference>
<organism evidence="1 2">
    <name type="scientific">Brevibacterium salitolerans</name>
    <dbReference type="NCBI Taxonomy" id="1403566"/>
    <lineage>
        <taxon>Bacteria</taxon>
        <taxon>Bacillati</taxon>
        <taxon>Actinomycetota</taxon>
        <taxon>Actinomycetes</taxon>
        <taxon>Micrococcales</taxon>
        <taxon>Brevibacteriaceae</taxon>
        <taxon>Brevibacterium</taxon>
    </lineage>
</organism>
<evidence type="ECO:0000313" key="1">
    <source>
        <dbReference type="EMBL" id="GAA2098739.1"/>
    </source>
</evidence>
<sequence length="124" mass="13365">MDAAEEIRLDAESSIVTGREAGGSVRELRFEADSAPSAEEAAGHRRSSGAHLDLESLEHFSLEDVVEQAREYEPGAGLGISYVRIYGGTGDVETHGEFGSLVDVSFEGSYSAVTMRLDDLERLD</sequence>
<evidence type="ECO:0000313" key="2">
    <source>
        <dbReference type="Proteomes" id="UP001500984"/>
    </source>
</evidence>
<comment type="caution">
    <text evidence="1">The sequence shown here is derived from an EMBL/GenBank/DDBJ whole genome shotgun (WGS) entry which is preliminary data.</text>
</comment>
<gene>
    <name evidence="1" type="ORF">GCM10009823_20160</name>
</gene>
<dbReference type="EMBL" id="BAAAPZ010000008">
    <property type="protein sequence ID" value="GAA2098739.1"/>
    <property type="molecule type" value="Genomic_DNA"/>
</dbReference>